<dbReference type="InterPro" id="IPR007391">
    <property type="entry name" value="Vancomycin_resist_VanW"/>
</dbReference>
<evidence type="ECO:0000313" key="1">
    <source>
        <dbReference type="EMBL" id="HIQ64230.1"/>
    </source>
</evidence>
<organism evidence="1 2">
    <name type="scientific">Candidatus Faecenecus gallistercoris</name>
    <dbReference type="NCBI Taxonomy" id="2840793"/>
    <lineage>
        <taxon>Bacteria</taxon>
        <taxon>Bacillati</taxon>
        <taxon>Bacillota</taxon>
        <taxon>Bacillota incertae sedis</taxon>
        <taxon>Candidatus Faecenecus</taxon>
    </lineage>
</organism>
<dbReference type="Pfam" id="PF04294">
    <property type="entry name" value="VanW"/>
    <property type="match status" value="1"/>
</dbReference>
<protein>
    <submittedName>
        <fullName evidence="1">VanW family protein</fullName>
    </submittedName>
</protein>
<proteinExistence type="predicted"/>
<reference evidence="1" key="1">
    <citation type="submission" date="2020-10" db="EMBL/GenBank/DDBJ databases">
        <authorList>
            <person name="Gilroy R."/>
        </authorList>
    </citation>
    <scope>NUCLEOTIDE SEQUENCE</scope>
    <source>
        <strain evidence="1">CHK165-10780</strain>
    </source>
</reference>
<dbReference type="PANTHER" id="PTHR35788">
    <property type="entry name" value="EXPORTED PROTEIN-RELATED"/>
    <property type="match status" value="1"/>
</dbReference>
<comment type="caution">
    <text evidence="1">The sequence shown here is derived from an EMBL/GenBank/DDBJ whole genome shotgun (WGS) entry which is preliminary data.</text>
</comment>
<sequence>MRKRLTELFPFLLPIRMWQRNVWVQLKMRFDGNHYARKREVRLPYLVSKTSVSLLNYQTGASMEYQYNKVHNLKLASQMLQGLIIEPNEVFSFYWSTRNPKKYGDYKEGLVDIDGKLVAKKGGGVCALTNTLYETFLKSPLHIVERHPHRIKNFPDPKGTLAGCDATIHPGWLDLKVKNESSNRYQIWITFQKDTMTVSIYSDVSSSLQYELFNREIIFYEKDGCSYERASVDRRVNGVEEHLYDNVTKITYKPDLLDK</sequence>
<reference evidence="1" key="2">
    <citation type="journal article" date="2021" name="PeerJ">
        <title>Extensive microbial diversity within the chicken gut microbiome revealed by metagenomics and culture.</title>
        <authorList>
            <person name="Gilroy R."/>
            <person name="Ravi A."/>
            <person name="Getino M."/>
            <person name="Pursley I."/>
            <person name="Horton D.L."/>
            <person name="Alikhan N.F."/>
            <person name="Baker D."/>
            <person name="Gharbi K."/>
            <person name="Hall N."/>
            <person name="Watson M."/>
            <person name="Adriaenssens E.M."/>
            <person name="Foster-Nyarko E."/>
            <person name="Jarju S."/>
            <person name="Secka A."/>
            <person name="Antonio M."/>
            <person name="Oren A."/>
            <person name="Chaudhuri R.R."/>
            <person name="La Ragione R."/>
            <person name="Hildebrand F."/>
            <person name="Pallen M.J."/>
        </authorList>
    </citation>
    <scope>NUCLEOTIDE SEQUENCE</scope>
    <source>
        <strain evidence="1">CHK165-10780</strain>
    </source>
</reference>
<gene>
    <name evidence="1" type="ORF">IAC85_00665</name>
</gene>
<dbReference type="AlphaFoldDB" id="A0A9D0Z0J3"/>
<dbReference type="EMBL" id="DVFU01000017">
    <property type="protein sequence ID" value="HIQ64230.1"/>
    <property type="molecule type" value="Genomic_DNA"/>
</dbReference>
<dbReference type="Proteomes" id="UP000886725">
    <property type="component" value="Unassembled WGS sequence"/>
</dbReference>
<evidence type="ECO:0000313" key="2">
    <source>
        <dbReference type="Proteomes" id="UP000886725"/>
    </source>
</evidence>
<name>A0A9D0Z0J3_9FIRM</name>
<accession>A0A9D0Z0J3</accession>
<dbReference type="PANTHER" id="PTHR35788:SF1">
    <property type="entry name" value="EXPORTED PROTEIN"/>
    <property type="match status" value="1"/>
</dbReference>
<dbReference type="InterPro" id="IPR052913">
    <property type="entry name" value="Glycopeptide_resist_protein"/>
</dbReference>